<feature type="compositionally biased region" description="Low complexity" evidence="1">
    <location>
        <begin position="573"/>
        <end position="586"/>
    </location>
</feature>
<proteinExistence type="predicted"/>
<name>A0ABD3GN93_9MARC</name>
<feature type="region of interest" description="Disordered" evidence="1">
    <location>
        <begin position="568"/>
        <end position="605"/>
    </location>
</feature>
<dbReference type="EMBL" id="JBJQOH010000007">
    <property type="protein sequence ID" value="KAL3679627.1"/>
    <property type="molecule type" value="Genomic_DNA"/>
</dbReference>
<dbReference type="AlphaFoldDB" id="A0ABD3GN93"/>
<protein>
    <submittedName>
        <fullName evidence="2">Uncharacterized protein</fullName>
    </submittedName>
</protein>
<sequence>MCGHDLVDPVVKQKVREAWDNETEVVRDSRRRWAQGWCRVKRVLREARSAQELQKKTEGDLEAEIEWRKARLDENQTDEEVDALERVEKHAKDRALQEAREWRTRSRVKWLSEDEEPSKFFFSKLKAKWARESIECLETNDGELLMEGDEILAEIHEFYLDLYTAEPEMMERTRAREDVLSLVETGPEVKESVGIDNAVKRIQHRIVQWDSSYLPWAARSCAFKARLSQIPTYTIMAAGCSKKEGKKLERFCSQFFWGITSEGKVRKPLIAWKRLIRPEQQGGLGLLSFESRAATLQMRYISDLLDGKELEWMWIAERMLRIKLITGPSKLERLHWDAGTALLLLKMWRIPEAPTLDRLCKSWFQLKQKLRLSNPKSLPAGLPIVSLKLIWQVMTFGEEGAFKQLEQGAKTHKLILLKDICSSDGWVDRDKIDGFLSNESARMTSWLNSILSKDVSLQSTKGWVWEGGRAVVGEHFRISWNEWNMFVFEQVVRLQLPRQVILSAELNCKASWRRISGDQSISVRQKDEEFLVRARQVEQEILSRQVRINDILREAAGFEIMERVAGLHDDSTDQSNNTSAQSNSQDSAEDDSDNNLSSEYEEGDD</sequence>
<evidence type="ECO:0000256" key="1">
    <source>
        <dbReference type="SAM" id="MobiDB-lite"/>
    </source>
</evidence>
<comment type="caution">
    <text evidence="2">The sequence shown here is derived from an EMBL/GenBank/DDBJ whole genome shotgun (WGS) entry which is preliminary data.</text>
</comment>
<keyword evidence="3" id="KW-1185">Reference proteome</keyword>
<organism evidence="2 3">
    <name type="scientific">Riccia sorocarpa</name>
    <dbReference type="NCBI Taxonomy" id="122646"/>
    <lineage>
        <taxon>Eukaryota</taxon>
        <taxon>Viridiplantae</taxon>
        <taxon>Streptophyta</taxon>
        <taxon>Embryophyta</taxon>
        <taxon>Marchantiophyta</taxon>
        <taxon>Marchantiopsida</taxon>
        <taxon>Marchantiidae</taxon>
        <taxon>Marchantiales</taxon>
        <taxon>Ricciaceae</taxon>
        <taxon>Riccia</taxon>
    </lineage>
</organism>
<feature type="compositionally biased region" description="Acidic residues" evidence="1">
    <location>
        <begin position="587"/>
        <end position="605"/>
    </location>
</feature>
<reference evidence="2 3" key="1">
    <citation type="submission" date="2024-09" db="EMBL/GenBank/DDBJ databases">
        <title>Chromosome-scale assembly of Riccia sorocarpa.</title>
        <authorList>
            <person name="Paukszto L."/>
        </authorList>
    </citation>
    <scope>NUCLEOTIDE SEQUENCE [LARGE SCALE GENOMIC DNA]</scope>
    <source>
        <strain evidence="2">LP-2024</strain>
        <tissue evidence="2">Aerial parts of the thallus</tissue>
    </source>
</reference>
<accession>A0ABD3GN93</accession>
<gene>
    <name evidence="2" type="ORF">R1sor_022583</name>
</gene>
<dbReference type="Proteomes" id="UP001633002">
    <property type="component" value="Unassembled WGS sequence"/>
</dbReference>
<evidence type="ECO:0000313" key="3">
    <source>
        <dbReference type="Proteomes" id="UP001633002"/>
    </source>
</evidence>
<evidence type="ECO:0000313" key="2">
    <source>
        <dbReference type="EMBL" id="KAL3679627.1"/>
    </source>
</evidence>